<keyword evidence="21" id="KW-1185">Reference proteome</keyword>
<evidence type="ECO:0000259" key="18">
    <source>
        <dbReference type="Pfam" id="PF00501"/>
    </source>
</evidence>
<dbReference type="FunCoup" id="A0A7R8UXC7">
    <property type="interactions" value="75"/>
</dbReference>
<evidence type="ECO:0000256" key="4">
    <source>
        <dbReference type="ARBA" id="ARBA00022475"/>
    </source>
</evidence>
<keyword evidence="7" id="KW-0547">Nucleotide-binding</keyword>
<evidence type="ECO:0000256" key="15">
    <source>
        <dbReference type="ARBA" id="ARBA00041297"/>
    </source>
</evidence>
<evidence type="ECO:0000256" key="11">
    <source>
        <dbReference type="ARBA" id="ARBA00023136"/>
    </source>
</evidence>
<dbReference type="OMA" id="PVQILRC"/>
<dbReference type="InterPro" id="IPR020845">
    <property type="entry name" value="AMP-binding_CS"/>
</dbReference>
<feature type="domain" description="AMP-dependent synthetase/ligase" evidence="18">
    <location>
        <begin position="92"/>
        <end position="452"/>
    </location>
</feature>
<evidence type="ECO:0000256" key="12">
    <source>
        <dbReference type="ARBA" id="ARBA00024484"/>
    </source>
</evidence>
<dbReference type="InterPro" id="IPR000873">
    <property type="entry name" value="AMP-dep_synth/lig_dom"/>
</dbReference>
<evidence type="ECO:0000256" key="7">
    <source>
        <dbReference type="ARBA" id="ARBA00022741"/>
    </source>
</evidence>
<dbReference type="Gene3D" id="3.30.300.30">
    <property type="match status" value="1"/>
</dbReference>
<evidence type="ECO:0000256" key="13">
    <source>
        <dbReference type="ARBA" id="ARBA00026121"/>
    </source>
</evidence>
<evidence type="ECO:0000256" key="2">
    <source>
        <dbReference type="ARBA" id="ARBA00006432"/>
    </source>
</evidence>
<dbReference type="Pfam" id="PF13193">
    <property type="entry name" value="AMP-binding_C"/>
    <property type="match status" value="1"/>
</dbReference>
<evidence type="ECO:0000256" key="8">
    <source>
        <dbReference type="ARBA" id="ARBA00022832"/>
    </source>
</evidence>
<evidence type="ECO:0000259" key="19">
    <source>
        <dbReference type="Pfam" id="PF13193"/>
    </source>
</evidence>
<accession>A0A7R8UXC7</accession>
<dbReference type="Gene3D" id="3.40.50.12780">
    <property type="entry name" value="N-terminal domain of ligase-like"/>
    <property type="match status" value="1"/>
</dbReference>
<keyword evidence="10 17" id="KW-1133">Transmembrane helix</keyword>
<sequence>MLLELDFRKRNLTLVGTCLVGFIAIICAWNTPLALALVVASLVYLITGNRPTTVYCVSVTLRRDITAAVRFIRLNYKLIKWERARKIVPQLFREVVERDPNKAAFIMDDKKLTFQDVENFSNKIASYFKSKGFKRGDTVALLMETRPEYPAIWLGLSKIGVVTALVNSNLRKDPLTHSIKVADSKAVLVGAELGEALKEIRGQNRIKDLPVFQFYDENQNDGSKFPLLEGATDLTLDLSKHETRDVTEDILAGKPKEKMVYIYTSGTTGLPKAAVITHLRYMFMCMGASEMLAMREDDVIYNPLPIYHTAGGMLGVGNVLLRGTTMALRKKFSASNFWADCIKYNCSVAQYIGELCRYLLAVPHKPVDTQHKVRLMFGNGLRPQIWHQFVSRFNIEEIGELYGATEGNSNLANFDNQIGAIGFVPLAAGKLYPVTLIKCDEETGEPIRGEDGKCIACKPGEPGVFIGKINPRISSSAFSGYADKKASEKKVIQNVFKDGDMYFNSGDILVRDILGYFYFKDRTGDTFRWRGENVSTSEVEAVITNILSLKDSVVYGVEIPYVEGKAGMAAVVDADKTLDIDSFSIGVRGSLPPYSRPLFVRVLPELPMTGTFKLKKRDLQSEGFNIYKIKDPIYFLDKGMYRPFTPKDYDDVMNGRAGL</sequence>
<evidence type="ECO:0000256" key="6">
    <source>
        <dbReference type="ARBA" id="ARBA00022692"/>
    </source>
</evidence>
<dbReference type="EC" id="6.2.1.3" evidence="13"/>
<evidence type="ECO:0000313" key="20">
    <source>
        <dbReference type="EMBL" id="CAD7088692.1"/>
    </source>
</evidence>
<comment type="catalytic activity">
    <reaction evidence="14">
        <text>a very long-chain fatty acid + ATP + CoA = a very long-chain fatty acyl-CoA + AMP + diphosphate</text>
        <dbReference type="Rhea" id="RHEA:54536"/>
        <dbReference type="ChEBI" id="CHEBI:30616"/>
        <dbReference type="ChEBI" id="CHEBI:33019"/>
        <dbReference type="ChEBI" id="CHEBI:57287"/>
        <dbReference type="ChEBI" id="CHEBI:58950"/>
        <dbReference type="ChEBI" id="CHEBI:138261"/>
        <dbReference type="ChEBI" id="CHEBI:456215"/>
    </reaction>
    <physiologicalReaction direction="left-to-right" evidence="14">
        <dbReference type="Rhea" id="RHEA:54537"/>
    </physiologicalReaction>
</comment>
<comment type="subcellular location">
    <subcellularLocation>
        <location evidence="1">Cell membrane</location>
        <topology evidence="1">Multi-pass membrane protein</topology>
    </subcellularLocation>
</comment>
<dbReference type="EMBL" id="LR899012">
    <property type="protein sequence ID" value="CAD7088692.1"/>
    <property type="molecule type" value="Genomic_DNA"/>
</dbReference>
<dbReference type="GO" id="GO:0044539">
    <property type="term" value="P:long-chain fatty acid import into cell"/>
    <property type="evidence" value="ECO:0007669"/>
    <property type="project" value="TreeGrafter"/>
</dbReference>
<dbReference type="FunFam" id="3.30.300.30:FF:000002">
    <property type="entry name" value="Long-chain fatty acid transport protein 1"/>
    <property type="match status" value="1"/>
</dbReference>
<dbReference type="GO" id="GO:0005886">
    <property type="term" value="C:plasma membrane"/>
    <property type="evidence" value="ECO:0007669"/>
    <property type="project" value="UniProtKB-SubCell"/>
</dbReference>
<name>A0A7R8UXC7_HERIL</name>
<dbReference type="GO" id="GO:0005524">
    <property type="term" value="F:ATP binding"/>
    <property type="evidence" value="ECO:0007669"/>
    <property type="project" value="UniProtKB-KW"/>
</dbReference>
<dbReference type="FunFam" id="3.40.50.12780:FF:000005">
    <property type="entry name" value="Solute carrier family 27 member 6"/>
    <property type="match status" value="1"/>
</dbReference>
<proteinExistence type="inferred from homology"/>
<keyword evidence="8" id="KW-0443">Lipid metabolism</keyword>
<evidence type="ECO:0000256" key="3">
    <source>
        <dbReference type="ARBA" id="ARBA00022448"/>
    </source>
</evidence>
<dbReference type="PANTHER" id="PTHR43107">
    <property type="entry name" value="LONG-CHAIN FATTY ACID TRANSPORT PROTEIN"/>
    <property type="match status" value="1"/>
</dbReference>
<evidence type="ECO:0000256" key="9">
    <source>
        <dbReference type="ARBA" id="ARBA00022840"/>
    </source>
</evidence>
<protein>
    <recommendedName>
        <fullName evidence="13">long-chain-fatty-acid--CoA ligase</fullName>
        <ecNumber evidence="13">6.2.1.3</ecNumber>
    </recommendedName>
    <alternativeName>
        <fullName evidence="15">Long-chain-fatty-acid--CoA ligase</fullName>
    </alternativeName>
</protein>
<keyword evidence="6 17" id="KW-0812">Transmembrane</keyword>
<organism evidence="20 21">
    <name type="scientific">Hermetia illucens</name>
    <name type="common">Black soldier fly</name>
    <dbReference type="NCBI Taxonomy" id="343691"/>
    <lineage>
        <taxon>Eukaryota</taxon>
        <taxon>Metazoa</taxon>
        <taxon>Ecdysozoa</taxon>
        <taxon>Arthropoda</taxon>
        <taxon>Hexapoda</taxon>
        <taxon>Insecta</taxon>
        <taxon>Pterygota</taxon>
        <taxon>Neoptera</taxon>
        <taxon>Endopterygota</taxon>
        <taxon>Diptera</taxon>
        <taxon>Brachycera</taxon>
        <taxon>Stratiomyomorpha</taxon>
        <taxon>Stratiomyidae</taxon>
        <taxon>Hermetiinae</taxon>
        <taxon>Hermetia</taxon>
    </lineage>
</organism>
<keyword evidence="4" id="KW-1003">Cell membrane</keyword>
<keyword evidence="8" id="KW-0276">Fatty acid metabolism</keyword>
<dbReference type="GO" id="GO:0004467">
    <property type="term" value="F:long-chain fatty acid-CoA ligase activity"/>
    <property type="evidence" value="ECO:0007669"/>
    <property type="project" value="UniProtKB-EC"/>
</dbReference>
<dbReference type="InterPro" id="IPR042099">
    <property type="entry name" value="ANL_N_sf"/>
</dbReference>
<evidence type="ECO:0000256" key="1">
    <source>
        <dbReference type="ARBA" id="ARBA00004651"/>
    </source>
</evidence>
<keyword evidence="3" id="KW-0813">Transport</keyword>
<dbReference type="GO" id="GO:0005324">
    <property type="term" value="F:long-chain fatty acid transmembrane transporter activity"/>
    <property type="evidence" value="ECO:0007669"/>
    <property type="project" value="TreeGrafter"/>
</dbReference>
<evidence type="ECO:0000313" key="21">
    <source>
        <dbReference type="Proteomes" id="UP000594454"/>
    </source>
</evidence>
<comment type="similarity">
    <text evidence="2">Belongs to the ATP-dependent AMP-binding enzyme family.</text>
</comment>
<feature type="domain" description="AMP-binding enzyme C-terminal" evidence="19">
    <location>
        <begin position="538"/>
        <end position="613"/>
    </location>
</feature>
<keyword evidence="5" id="KW-0436">Ligase</keyword>
<dbReference type="NCBIfam" id="NF006134">
    <property type="entry name" value="PRK08279.1"/>
    <property type="match status" value="1"/>
</dbReference>
<dbReference type="AlphaFoldDB" id="A0A7R8UXC7"/>
<dbReference type="InParanoid" id="A0A7R8UXC7"/>
<dbReference type="GO" id="GO:0005789">
    <property type="term" value="C:endoplasmic reticulum membrane"/>
    <property type="evidence" value="ECO:0007669"/>
    <property type="project" value="TreeGrafter"/>
</dbReference>
<evidence type="ECO:0000256" key="17">
    <source>
        <dbReference type="SAM" id="Phobius"/>
    </source>
</evidence>
<evidence type="ECO:0000256" key="10">
    <source>
        <dbReference type="ARBA" id="ARBA00022989"/>
    </source>
</evidence>
<dbReference type="Proteomes" id="UP000594454">
    <property type="component" value="Chromosome 4"/>
</dbReference>
<dbReference type="SUPFAM" id="SSF56801">
    <property type="entry name" value="Acetyl-CoA synthetase-like"/>
    <property type="match status" value="1"/>
</dbReference>
<keyword evidence="9" id="KW-0067">ATP-binding</keyword>
<comment type="catalytic activity">
    <reaction evidence="16">
        <text>tetracosanoate + ATP + CoA = tetracosanoyl-CoA + AMP + diphosphate</text>
        <dbReference type="Rhea" id="RHEA:33639"/>
        <dbReference type="ChEBI" id="CHEBI:30616"/>
        <dbReference type="ChEBI" id="CHEBI:31014"/>
        <dbReference type="ChEBI" id="CHEBI:33019"/>
        <dbReference type="ChEBI" id="CHEBI:57287"/>
        <dbReference type="ChEBI" id="CHEBI:65052"/>
        <dbReference type="ChEBI" id="CHEBI:456215"/>
    </reaction>
    <physiologicalReaction direction="left-to-right" evidence="16">
        <dbReference type="Rhea" id="RHEA:33640"/>
    </physiologicalReaction>
</comment>
<dbReference type="InterPro" id="IPR045851">
    <property type="entry name" value="AMP-bd_C_sf"/>
</dbReference>
<evidence type="ECO:0000256" key="16">
    <source>
        <dbReference type="ARBA" id="ARBA00048666"/>
    </source>
</evidence>
<dbReference type="InterPro" id="IPR025110">
    <property type="entry name" value="AMP-bd_C"/>
</dbReference>
<dbReference type="OrthoDB" id="288590at2759"/>
<comment type="catalytic activity">
    <reaction evidence="12">
        <text>a long-chain fatty acid + ATP + CoA = a long-chain fatty acyl-CoA + AMP + diphosphate</text>
        <dbReference type="Rhea" id="RHEA:15421"/>
        <dbReference type="ChEBI" id="CHEBI:30616"/>
        <dbReference type="ChEBI" id="CHEBI:33019"/>
        <dbReference type="ChEBI" id="CHEBI:57287"/>
        <dbReference type="ChEBI" id="CHEBI:57560"/>
        <dbReference type="ChEBI" id="CHEBI:83139"/>
        <dbReference type="ChEBI" id="CHEBI:456215"/>
        <dbReference type="EC" id="6.2.1.3"/>
    </reaction>
    <physiologicalReaction direction="left-to-right" evidence="12">
        <dbReference type="Rhea" id="RHEA:15422"/>
    </physiologicalReaction>
</comment>
<dbReference type="Pfam" id="PF00501">
    <property type="entry name" value="AMP-binding"/>
    <property type="match status" value="1"/>
</dbReference>
<evidence type="ECO:0000256" key="14">
    <source>
        <dbReference type="ARBA" id="ARBA00036527"/>
    </source>
</evidence>
<feature type="transmembrane region" description="Helical" evidence="17">
    <location>
        <begin position="12"/>
        <end position="45"/>
    </location>
</feature>
<evidence type="ECO:0000256" key="5">
    <source>
        <dbReference type="ARBA" id="ARBA00022598"/>
    </source>
</evidence>
<keyword evidence="11 17" id="KW-0472">Membrane</keyword>
<gene>
    <name evidence="20" type="ORF">HERILL_LOCUS11294</name>
</gene>
<dbReference type="PANTHER" id="PTHR43107:SF15">
    <property type="entry name" value="FATTY ACID TRANSPORT PROTEIN 3, ISOFORM A"/>
    <property type="match status" value="1"/>
</dbReference>
<reference evidence="20 21" key="1">
    <citation type="submission" date="2020-11" db="EMBL/GenBank/DDBJ databases">
        <authorList>
            <person name="Wallbank WR R."/>
            <person name="Pardo Diaz C."/>
            <person name="Kozak K."/>
            <person name="Martin S."/>
            <person name="Jiggins C."/>
            <person name="Moest M."/>
            <person name="Warren A I."/>
            <person name="Generalovic N T."/>
            <person name="Byers J.R.P. K."/>
            <person name="Montejo-Kovacevich G."/>
            <person name="Yen C E."/>
        </authorList>
    </citation>
    <scope>NUCLEOTIDE SEQUENCE [LARGE SCALE GENOMIC DNA]</scope>
</reference>
<dbReference type="PROSITE" id="PS00455">
    <property type="entry name" value="AMP_BINDING"/>
    <property type="match status" value="1"/>
</dbReference>